<proteinExistence type="predicted"/>
<dbReference type="Gene3D" id="3.30.780.10">
    <property type="entry name" value="SUI1-like domain"/>
    <property type="match status" value="1"/>
</dbReference>
<protein>
    <recommendedName>
        <fullName evidence="2">SUI1 domain-containing protein</fullName>
    </recommendedName>
</protein>
<name>A0A6C0J9Z3_9ZZZZ</name>
<organism evidence="1">
    <name type="scientific">viral metagenome</name>
    <dbReference type="NCBI Taxonomy" id="1070528"/>
    <lineage>
        <taxon>unclassified sequences</taxon>
        <taxon>metagenomes</taxon>
        <taxon>organismal metagenomes</taxon>
    </lineage>
</organism>
<evidence type="ECO:0000313" key="1">
    <source>
        <dbReference type="EMBL" id="QHU00444.1"/>
    </source>
</evidence>
<dbReference type="AlphaFoldDB" id="A0A6C0J9Z3"/>
<dbReference type="EMBL" id="MN740327">
    <property type="protein sequence ID" value="QHU00444.1"/>
    <property type="molecule type" value="Genomic_DNA"/>
</dbReference>
<sequence length="56" mass="6191">MLTKLKSKICSTGGHIKKTDADLTVYVLQGNKKEELNKYLLALGVKKDMILNIGTI</sequence>
<reference evidence="1" key="1">
    <citation type="journal article" date="2020" name="Nature">
        <title>Giant virus diversity and host interactions through global metagenomics.</title>
        <authorList>
            <person name="Schulz F."/>
            <person name="Roux S."/>
            <person name="Paez-Espino D."/>
            <person name="Jungbluth S."/>
            <person name="Walsh D.A."/>
            <person name="Denef V.J."/>
            <person name="McMahon K.D."/>
            <person name="Konstantinidis K.T."/>
            <person name="Eloe-Fadrosh E.A."/>
            <person name="Kyrpides N.C."/>
            <person name="Woyke T."/>
        </authorList>
    </citation>
    <scope>NUCLEOTIDE SEQUENCE</scope>
    <source>
        <strain evidence="1">GVMAG-M-3300025860-20</strain>
    </source>
</reference>
<accession>A0A6C0J9Z3</accession>
<evidence type="ECO:0008006" key="2">
    <source>
        <dbReference type="Google" id="ProtNLM"/>
    </source>
</evidence>